<dbReference type="AlphaFoldDB" id="A0AAV1URF8"/>
<dbReference type="Proteomes" id="UP001162060">
    <property type="component" value="Unassembled WGS sequence"/>
</dbReference>
<sequence>MANDNERLLSPLTEAEVLSAIVRLNRRKSAGLDELNNDFYKDTAALMVPALVIISNQILAGSELPASFLESHIIALMKKR</sequence>
<dbReference type="EMBL" id="CAKLBY020000223">
    <property type="protein sequence ID" value="CAK7935985.1"/>
    <property type="molecule type" value="Genomic_DNA"/>
</dbReference>
<name>A0AAV1URF8_9STRA</name>
<comment type="caution">
    <text evidence="1">The sequence shown here is derived from an EMBL/GenBank/DDBJ whole genome shotgun (WGS) entry which is preliminary data.</text>
</comment>
<evidence type="ECO:0000313" key="2">
    <source>
        <dbReference type="Proteomes" id="UP001162060"/>
    </source>
</evidence>
<proteinExistence type="predicted"/>
<organism evidence="1 2">
    <name type="scientific">Peronospora matthiolae</name>
    <dbReference type="NCBI Taxonomy" id="2874970"/>
    <lineage>
        <taxon>Eukaryota</taxon>
        <taxon>Sar</taxon>
        <taxon>Stramenopiles</taxon>
        <taxon>Oomycota</taxon>
        <taxon>Peronosporomycetes</taxon>
        <taxon>Peronosporales</taxon>
        <taxon>Peronosporaceae</taxon>
        <taxon>Peronospora</taxon>
    </lineage>
</organism>
<evidence type="ECO:0000313" key="1">
    <source>
        <dbReference type="EMBL" id="CAK7935985.1"/>
    </source>
</evidence>
<protein>
    <submittedName>
        <fullName evidence="1">Uncharacterized protein</fullName>
    </submittedName>
</protein>
<gene>
    <name evidence="1" type="ORF">PM001_LOCUS21135</name>
</gene>
<reference evidence="1" key="1">
    <citation type="submission" date="2024-01" db="EMBL/GenBank/DDBJ databases">
        <authorList>
            <person name="Webb A."/>
        </authorList>
    </citation>
    <scope>NUCLEOTIDE SEQUENCE</scope>
    <source>
        <strain evidence="1">Pm1</strain>
    </source>
</reference>
<accession>A0AAV1URF8</accession>